<dbReference type="STRING" id="1618573.UT19_C0013G0037"/>
<sequence length="75" mass="8690">MSKLPVVSVNKAIRAFKKLGYLQTRQRGSHIRFRHPNSFRKPLSIPNHKVLGRGLLRKLIRDANISVEEFKKLAK</sequence>
<evidence type="ECO:0000313" key="9">
    <source>
        <dbReference type="Proteomes" id="UP000034932"/>
    </source>
</evidence>
<dbReference type="Pfam" id="PF07927">
    <property type="entry name" value="HicA_toxin"/>
    <property type="match status" value="1"/>
</dbReference>
<dbReference type="AlphaFoldDB" id="A0A0G0LNA4"/>
<dbReference type="InterPro" id="IPR038570">
    <property type="entry name" value="HicA_sf"/>
</dbReference>
<dbReference type="PANTHER" id="PTHR34873">
    <property type="entry name" value="SSR1766 PROTEIN"/>
    <property type="match status" value="1"/>
</dbReference>
<protein>
    <submittedName>
        <fullName evidence="8">YcfA family protein</fullName>
    </submittedName>
</protein>
<evidence type="ECO:0000256" key="1">
    <source>
        <dbReference type="ARBA" id="ARBA00006620"/>
    </source>
</evidence>
<accession>A0A0G0LNA4</accession>
<dbReference type="PANTHER" id="PTHR34873:SF3">
    <property type="entry name" value="ADDICTION MODULE TOXIN, HICA FAMILY"/>
    <property type="match status" value="1"/>
</dbReference>
<evidence type="ECO:0000256" key="2">
    <source>
        <dbReference type="ARBA" id="ARBA00022649"/>
    </source>
</evidence>
<evidence type="ECO:0000256" key="4">
    <source>
        <dbReference type="ARBA" id="ARBA00022759"/>
    </source>
</evidence>
<dbReference type="Gene3D" id="3.30.920.30">
    <property type="entry name" value="Hypothetical protein"/>
    <property type="match status" value="1"/>
</dbReference>
<evidence type="ECO:0000313" key="8">
    <source>
        <dbReference type="EMBL" id="KKQ93373.1"/>
    </source>
</evidence>
<keyword evidence="4" id="KW-0255">Endonuclease</keyword>
<comment type="caution">
    <text evidence="8">The sequence shown here is derived from an EMBL/GenBank/DDBJ whole genome shotgun (WGS) entry which is preliminary data.</text>
</comment>
<comment type="similarity">
    <text evidence="1">Belongs to the HicA mRNA interferase family.</text>
</comment>
<evidence type="ECO:0000256" key="6">
    <source>
        <dbReference type="ARBA" id="ARBA00022884"/>
    </source>
</evidence>
<keyword evidence="7" id="KW-0346">Stress response</keyword>
<keyword evidence="2" id="KW-1277">Toxin-antitoxin system</keyword>
<evidence type="ECO:0000256" key="5">
    <source>
        <dbReference type="ARBA" id="ARBA00022801"/>
    </source>
</evidence>
<dbReference type="GO" id="GO:0003729">
    <property type="term" value="F:mRNA binding"/>
    <property type="evidence" value="ECO:0007669"/>
    <property type="project" value="InterPro"/>
</dbReference>
<dbReference type="GO" id="GO:0004519">
    <property type="term" value="F:endonuclease activity"/>
    <property type="evidence" value="ECO:0007669"/>
    <property type="project" value="UniProtKB-KW"/>
</dbReference>
<keyword evidence="6" id="KW-0694">RNA-binding</keyword>
<dbReference type="GO" id="GO:0016787">
    <property type="term" value="F:hydrolase activity"/>
    <property type="evidence" value="ECO:0007669"/>
    <property type="project" value="UniProtKB-KW"/>
</dbReference>
<dbReference type="SUPFAM" id="SSF54786">
    <property type="entry name" value="YcfA/nrd intein domain"/>
    <property type="match status" value="1"/>
</dbReference>
<name>A0A0G0LNA4_9BACT</name>
<dbReference type="InterPro" id="IPR012933">
    <property type="entry name" value="HicA_mRNA_interferase"/>
</dbReference>
<reference evidence="8 9" key="1">
    <citation type="journal article" date="2015" name="Nature">
        <title>rRNA introns, odd ribosomes, and small enigmatic genomes across a large radiation of phyla.</title>
        <authorList>
            <person name="Brown C.T."/>
            <person name="Hug L.A."/>
            <person name="Thomas B.C."/>
            <person name="Sharon I."/>
            <person name="Castelle C.J."/>
            <person name="Singh A."/>
            <person name="Wilkins M.J."/>
            <person name="Williams K.H."/>
            <person name="Banfield J.F."/>
        </authorList>
    </citation>
    <scope>NUCLEOTIDE SEQUENCE [LARGE SCALE GENOMIC DNA]</scope>
</reference>
<organism evidence="8 9">
    <name type="scientific">Candidatus Woesebacteria bacterium GW2011_GWB1_39_10b</name>
    <dbReference type="NCBI Taxonomy" id="1618573"/>
    <lineage>
        <taxon>Bacteria</taxon>
        <taxon>Candidatus Woeseibacteriota</taxon>
    </lineage>
</organism>
<evidence type="ECO:0000256" key="3">
    <source>
        <dbReference type="ARBA" id="ARBA00022722"/>
    </source>
</evidence>
<gene>
    <name evidence="8" type="ORF">UT19_C0013G0037</name>
</gene>
<dbReference type="EMBL" id="LBVW01000013">
    <property type="protein sequence ID" value="KKQ93373.1"/>
    <property type="molecule type" value="Genomic_DNA"/>
</dbReference>
<dbReference type="Proteomes" id="UP000034932">
    <property type="component" value="Unassembled WGS sequence"/>
</dbReference>
<keyword evidence="5" id="KW-0378">Hydrolase</keyword>
<keyword evidence="3" id="KW-0540">Nuclease</keyword>
<proteinExistence type="inferred from homology"/>
<evidence type="ECO:0000256" key="7">
    <source>
        <dbReference type="ARBA" id="ARBA00023016"/>
    </source>
</evidence>